<evidence type="ECO:0000313" key="1">
    <source>
        <dbReference type="EMBL" id="JAD77501.1"/>
    </source>
</evidence>
<protein>
    <submittedName>
        <fullName evidence="1">Uncharacterized protein</fullName>
    </submittedName>
</protein>
<accession>A0A0A9CPK2</accession>
<proteinExistence type="predicted"/>
<sequence length="68" mass="7931">MANRGPPWTFQGQWYQLCEDCSKFCCEVFLATSRHQREFYGFTVDRLGMRKLSLLHSCALELEPVLVS</sequence>
<dbReference type="AlphaFoldDB" id="A0A0A9CPK2"/>
<reference evidence="1" key="1">
    <citation type="submission" date="2014-09" db="EMBL/GenBank/DDBJ databases">
        <authorList>
            <person name="Magalhaes I.L.F."/>
            <person name="Oliveira U."/>
            <person name="Santos F.R."/>
            <person name="Vidigal T.H.D.A."/>
            <person name="Brescovit A.D."/>
            <person name="Santos A.J."/>
        </authorList>
    </citation>
    <scope>NUCLEOTIDE SEQUENCE</scope>
    <source>
        <tissue evidence="1">Shoot tissue taken approximately 20 cm above the soil surface</tissue>
    </source>
</reference>
<dbReference type="EMBL" id="GBRH01220394">
    <property type="protein sequence ID" value="JAD77501.1"/>
    <property type="molecule type" value="Transcribed_RNA"/>
</dbReference>
<name>A0A0A9CPK2_ARUDO</name>
<reference evidence="1" key="2">
    <citation type="journal article" date="2015" name="Data Brief">
        <title>Shoot transcriptome of the giant reed, Arundo donax.</title>
        <authorList>
            <person name="Barrero R.A."/>
            <person name="Guerrero F.D."/>
            <person name="Moolhuijzen P."/>
            <person name="Goolsby J.A."/>
            <person name="Tidwell J."/>
            <person name="Bellgard S.E."/>
            <person name="Bellgard M.I."/>
        </authorList>
    </citation>
    <scope>NUCLEOTIDE SEQUENCE</scope>
    <source>
        <tissue evidence="1">Shoot tissue taken approximately 20 cm above the soil surface</tissue>
    </source>
</reference>
<organism evidence="1">
    <name type="scientific">Arundo donax</name>
    <name type="common">Giant reed</name>
    <name type="synonym">Donax arundinaceus</name>
    <dbReference type="NCBI Taxonomy" id="35708"/>
    <lineage>
        <taxon>Eukaryota</taxon>
        <taxon>Viridiplantae</taxon>
        <taxon>Streptophyta</taxon>
        <taxon>Embryophyta</taxon>
        <taxon>Tracheophyta</taxon>
        <taxon>Spermatophyta</taxon>
        <taxon>Magnoliopsida</taxon>
        <taxon>Liliopsida</taxon>
        <taxon>Poales</taxon>
        <taxon>Poaceae</taxon>
        <taxon>PACMAD clade</taxon>
        <taxon>Arundinoideae</taxon>
        <taxon>Arundineae</taxon>
        <taxon>Arundo</taxon>
    </lineage>
</organism>